<dbReference type="AlphaFoldDB" id="A0A7D7R534"/>
<gene>
    <name evidence="4" type="ORF">H1R16_09760</name>
    <name evidence="3" type="ORF">H2507_05705</name>
</gene>
<feature type="chain" id="PRO_5044656391" evidence="1">
    <location>
        <begin position="20"/>
        <end position="191"/>
    </location>
</feature>
<feature type="domain" description="Lipid/polyisoprenoid-binding YceI-like" evidence="2">
    <location>
        <begin position="22"/>
        <end position="189"/>
    </location>
</feature>
<dbReference type="EMBL" id="CP059472">
    <property type="protein sequence ID" value="QMS97989.1"/>
    <property type="molecule type" value="Genomic_DNA"/>
</dbReference>
<keyword evidence="6" id="KW-1185">Reference proteome</keyword>
<dbReference type="InterPro" id="IPR007372">
    <property type="entry name" value="Lipid/polyisoprenoid-bd_YceI"/>
</dbReference>
<organism evidence="4 5">
    <name type="scientific">Marnyiella aurantia</name>
    <dbReference type="NCBI Taxonomy" id="2758037"/>
    <lineage>
        <taxon>Bacteria</taxon>
        <taxon>Pseudomonadati</taxon>
        <taxon>Bacteroidota</taxon>
        <taxon>Flavobacteriia</taxon>
        <taxon>Flavobacteriales</taxon>
        <taxon>Weeksellaceae</taxon>
        <taxon>Marnyiella</taxon>
    </lineage>
</organism>
<reference evidence="6" key="2">
    <citation type="submission" date="2020-07" db="EMBL/GenBank/DDBJ databases">
        <title>Flavobacterium sp. xlx-214.</title>
        <authorList>
            <person name="Yang C."/>
        </authorList>
    </citation>
    <scope>NUCLEOTIDE SEQUENCE [LARGE SCALE GENOMIC DNA]</scope>
    <source>
        <strain evidence="6">CX-624</strain>
    </source>
</reference>
<evidence type="ECO:0000256" key="1">
    <source>
        <dbReference type="SAM" id="SignalP"/>
    </source>
</evidence>
<name>A0A7D7R534_9FLAO</name>
<dbReference type="Proteomes" id="UP000515349">
    <property type="component" value="Chromosome"/>
</dbReference>
<dbReference type="SUPFAM" id="SSF101874">
    <property type="entry name" value="YceI-like"/>
    <property type="match status" value="1"/>
</dbReference>
<evidence type="ECO:0000313" key="6">
    <source>
        <dbReference type="Proteomes" id="UP000539710"/>
    </source>
</evidence>
<dbReference type="SMART" id="SM00867">
    <property type="entry name" value="YceI"/>
    <property type="match status" value="1"/>
</dbReference>
<feature type="signal peptide" evidence="1">
    <location>
        <begin position="1"/>
        <end position="19"/>
    </location>
</feature>
<evidence type="ECO:0000313" key="5">
    <source>
        <dbReference type="Proteomes" id="UP000515349"/>
    </source>
</evidence>
<dbReference type="Pfam" id="PF04264">
    <property type="entry name" value="YceI"/>
    <property type="match status" value="1"/>
</dbReference>
<dbReference type="PANTHER" id="PTHR34406:SF1">
    <property type="entry name" value="PROTEIN YCEI"/>
    <property type="match status" value="1"/>
</dbReference>
<evidence type="ECO:0000259" key="2">
    <source>
        <dbReference type="SMART" id="SM00867"/>
    </source>
</evidence>
<accession>A0A7D7R534</accession>
<reference evidence="4 5" key="1">
    <citation type="submission" date="2020-07" db="EMBL/GenBank/DDBJ databases">
        <title>Chryseobacterium sp.cx-624.</title>
        <authorList>
            <person name="Yang C."/>
        </authorList>
    </citation>
    <scope>NUCLEOTIDE SEQUENCE [LARGE SCALE GENOMIC DNA]</scope>
    <source>
        <strain evidence="5">cx-624</strain>
        <strain evidence="4">Cx-624</strain>
    </source>
</reference>
<evidence type="ECO:0000313" key="4">
    <source>
        <dbReference type="EMBL" id="QMS97989.1"/>
    </source>
</evidence>
<dbReference type="Proteomes" id="UP000539710">
    <property type="component" value="Unassembled WGS sequence"/>
</dbReference>
<dbReference type="RefSeq" id="WP_181886725.1">
    <property type="nucleotide sequence ID" value="NZ_CP059472.1"/>
</dbReference>
<protein>
    <submittedName>
        <fullName evidence="4">YceI family protein</fullName>
    </submittedName>
</protein>
<sequence length="191" mass="21451">MKKFMSLFLLTMLTVSVYAQKVLVSDPAHSRIQFSVIHLTINDIVGNFETANLTINADEKNFLNSKMSFDVDVNSINTHIEARDNHLRSADFFDVANHPTMTFTSTSITKGKQKNYYNVNGNLTMHGVTKPVSVVLVYRGSVVNQMNKKDTHGYQVMATIKRSDFNVGPGFPEAVISDQVRIKGDFELTQK</sequence>
<dbReference type="KEGG" id="cbau:H1R16_09760"/>
<dbReference type="Gene3D" id="2.40.128.110">
    <property type="entry name" value="Lipid/polyisoprenoid-binding, YceI-like"/>
    <property type="match status" value="1"/>
</dbReference>
<proteinExistence type="predicted"/>
<keyword evidence="1" id="KW-0732">Signal</keyword>
<dbReference type="PANTHER" id="PTHR34406">
    <property type="entry name" value="PROTEIN YCEI"/>
    <property type="match status" value="1"/>
</dbReference>
<dbReference type="EMBL" id="JACEUX010000001">
    <property type="protein sequence ID" value="MBA5246656.1"/>
    <property type="molecule type" value="Genomic_DNA"/>
</dbReference>
<dbReference type="InterPro" id="IPR036761">
    <property type="entry name" value="TTHA0802/YceI-like_sf"/>
</dbReference>
<reference evidence="3" key="3">
    <citation type="submission" date="2020-07" db="EMBL/GenBank/DDBJ databases">
        <authorList>
            <person name="Yang C."/>
        </authorList>
    </citation>
    <scope>NUCLEOTIDE SEQUENCE</scope>
    <source>
        <strain evidence="3">Cx-624</strain>
    </source>
</reference>
<evidence type="ECO:0000313" key="3">
    <source>
        <dbReference type="EMBL" id="MBA5246656.1"/>
    </source>
</evidence>